<dbReference type="EMBL" id="CM024789">
    <property type="protein sequence ID" value="KAG8014642.1"/>
    <property type="molecule type" value="Genomic_DNA"/>
</dbReference>
<gene>
    <name evidence="1" type="ORF">GBF38_003222</name>
</gene>
<reference evidence="1" key="1">
    <citation type="submission" date="2020-04" db="EMBL/GenBank/DDBJ databases">
        <title>A chromosome-scale assembly and high-density genetic map of the yellow drum (Nibea albiflora) genome.</title>
        <authorList>
            <person name="Xu D."/>
            <person name="Zhang W."/>
            <person name="Chen R."/>
            <person name="Tan P."/>
            <person name="Wang L."/>
            <person name="Song H."/>
            <person name="Tian L."/>
            <person name="Zhu Q."/>
            <person name="Wang B."/>
        </authorList>
    </citation>
    <scope>NUCLEOTIDE SEQUENCE</scope>
    <source>
        <strain evidence="1">ZJHYS-2018</strain>
    </source>
</reference>
<protein>
    <submittedName>
        <fullName evidence="1">Uncharacterized protein</fullName>
    </submittedName>
</protein>
<keyword evidence="2" id="KW-1185">Reference proteome</keyword>
<organism evidence="1 2">
    <name type="scientific">Nibea albiflora</name>
    <name type="common">Yellow drum</name>
    <name type="synonym">Corvina albiflora</name>
    <dbReference type="NCBI Taxonomy" id="240163"/>
    <lineage>
        <taxon>Eukaryota</taxon>
        <taxon>Metazoa</taxon>
        <taxon>Chordata</taxon>
        <taxon>Craniata</taxon>
        <taxon>Vertebrata</taxon>
        <taxon>Euteleostomi</taxon>
        <taxon>Actinopterygii</taxon>
        <taxon>Neopterygii</taxon>
        <taxon>Teleostei</taxon>
        <taxon>Neoteleostei</taxon>
        <taxon>Acanthomorphata</taxon>
        <taxon>Eupercaria</taxon>
        <taxon>Sciaenidae</taxon>
        <taxon>Nibea</taxon>
    </lineage>
</organism>
<evidence type="ECO:0000313" key="2">
    <source>
        <dbReference type="Proteomes" id="UP000805704"/>
    </source>
</evidence>
<proteinExistence type="predicted"/>
<comment type="caution">
    <text evidence="1">The sequence shown here is derived from an EMBL/GenBank/DDBJ whole genome shotgun (WGS) entry which is preliminary data.</text>
</comment>
<evidence type="ECO:0000313" key="1">
    <source>
        <dbReference type="EMBL" id="KAG8014642.1"/>
    </source>
</evidence>
<accession>A0ACB7FJP8</accession>
<name>A0ACB7FJP8_NIBAL</name>
<dbReference type="Proteomes" id="UP000805704">
    <property type="component" value="Chromosome 1"/>
</dbReference>
<sequence length="221" mass="24278">MSRGEKKRREEKGGERRRKQICGTGEETGGGSEEEGRKQEEWKKPLSCQQVLGLHGLEQLLVLPHVPSVPPRSARSRSLPLSAPLSSVNPLLHPAASPGLPLELRRGGMDAAGRGMLQIGQESSAKSTALRPTYRPATDLPDRTGPDLALSLSCRDALRPRRNTRDRFSRFYPRDDFTGSTCVLCVKNVKGSRAPSYMLGQIRTAEISRALQSAEQPRASR</sequence>